<comment type="caution">
    <text evidence="2">The sequence shown here is derived from an EMBL/GenBank/DDBJ whole genome shotgun (WGS) entry which is preliminary data.</text>
</comment>
<dbReference type="AlphaFoldDB" id="A0A101K6J8"/>
<protein>
    <submittedName>
        <fullName evidence="2">Uncharacterized protein</fullName>
    </submittedName>
</protein>
<feature type="compositionally biased region" description="Basic and acidic residues" evidence="1">
    <location>
        <begin position="75"/>
        <end position="84"/>
    </location>
</feature>
<evidence type="ECO:0000256" key="1">
    <source>
        <dbReference type="SAM" id="MobiDB-lite"/>
    </source>
</evidence>
<dbReference type="EMBL" id="LMVH01000001">
    <property type="protein sequence ID" value="KUL98261.1"/>
    <property type="molecule type" value="Genomic_DNA"/>
</dbReference>
<sequence length="84" mass="8937">MSKNSSDDLATLASEVLNSDKYSEETKKLAGSVLSQVKNGKVSSSDLATLASEVLRNKNSSETAKKLAGSVLSQSEKDSEEKKK</sequence>
<accession>A0A101K6J8</accession>
<evidence type="ECO:0000313" key="3">
    <source>
        <dbReference type="Proteomes" id="UP000054800"/>
    </source>
</evidence>
<organism evidence="2 3">
    <name type="scientific">Fusobacterium nucleatum subsp. nucleatum</name>
    <dbReference type="NCBI Taxonomy" id="76856"/>
    <lineage>
        <taxon>Bacteria</taxon>
        <taxon>Fusobacteriati</taxon>
        <taxon>Fusobacteriota</taxon>
        <taxon>Fusobacteriia</taxon>
        <taxon>Fusobacteriales</taxon>
        <taxon>Fusobacteriaceae</taxon>
        <taxon>Fusobacterium</taxon>
    </lineage>
</organism>
<feature type="region of interest" description="Disordered" evidence="1">
    <location>
        <begin position="58"/>
        <end position="84"/>
    </location>
</feature>
<dbReference type="OrthoDB" id="9904384at2"/>
<name>A0A101K6J8_FUSNC</name>
<dbReference type="Proteomes" id="UP000054800">
    <property type="component" value="Unassembled WGS sequence"/>
</dbReference>
<feature type="region of interest" description="Disordered" evidence="1">
    <location>
        <begin position="1"/>
        <end position="27"/>
    </location>
</feature>
<dbReference type="RefSeq" id="WP_059222441.1">
    <property type="nucleotide sequence ID" value="NZ_LMVH01000001.1"/>
</dbReference>
<gene>
    <name evidence="2" type="ORF">RO03_01640</name>
</gene>
<evidence type="ECO:0000313" key="2">
    <source>
        <dbReference type="EMBL" id="KUL98261.1"/>
    </source>
</evidence>
<reference evidence="2 3" key="1">
    <citation type="submission" date="2015-10" db="EMBL/GenBank/DDBJ databases">
        <authorList>
            <person name="Gilbert D.G."/>
        </authorList>
    </citation>
    <scope>NUCLEOTIDE SEQUENCE [LARGE SCALE GENOMIC DNA]</scope>
    <source>
        <strain evidence="2 3">ChDC F311</strain>
    </source>
</reference>
<proteinExistence type="predicted"/>